<reference evidence="2 3" key="1">
    <citation type="submission" date="2017-08" db="EMBL/GenBank/DDBJ databases">
        <title>Acidophilic green algal genome provides insights into adaptation to an acidic environment.</title>
        <authorList>
            <person name="Hirooka S."/>
            <person name="Hirose Y."/>
            <person name="Kanesaki Y."/>
            <person name="Higuchi S."/>
            <person name="Fujiwara T."/>
            <person name="Onuma R."/>
            <person name="Era A."/>
            <person name="Ohbayashi R."/>
            <person name="Uzuka A."/>
            <person name="Nozaki H."/>
            <person name="Yoshikawa H."/>
            <person name="Miyagishima S.Y."/>
        </authorList>
    </citation>
    <scope>NUCLEOTIDE SEQUENCE [LARGE SCALE GENOMIC DNA]</scope>
    <source>
        <strain evidence="2 3">NIES-2499</strain>
    </source>
</reference>
<proteinExistence type="predicted"/>
<comment type="caution">
    <text evidence="2">The sequence shown here is derived from an EMBL/GenBank/DDBJ whole genome shotgun (WGS) entry which is preliminary data.</text>
</comment>
<feature type="region of interest" description="Disordered" evidence="1">
    <location>
        <begin position="340"/>
        <end position="379"/>
    </location>
</feature>
<evidence type="ECO:0000256" key="1">
    <source>
        <dbReference type="SAM" id="MobiDB-lite"/>
    </source>
</evidence>
<sequence length="535" mass="58590">MAPKKLKPITREALRAFYAQFPLTPVPEAEANFHISEIEKLTSELGLPGSKVTETLGIAVPTRIDDIFWRNRCFMEEISHNLAAVTKQAAVDSSDLQSVLTGGERRIFKVQENNTEAAAAQIRQFLPKDIRGTLLQMKQASDENKNQKAIEDLIKSGGTIRQKYDLYLKQQWARRESLAQMGQLSGVYKSMVKFIGGIPQVLLDFAKEINAKLGPMEEQRIKYGPDLYLATGLGIKIDIFTFLWVERLAEEKKSAKGGRKESEKLPNRRSDEEVMSVLRPAIEFYAYHLLRCLEFLGSIFIKSPFFLDADAEVVSSPVGGSPNSSIILDVAPHLDAVPEDESVTREHIDRPSGRKHRSSASASILSPGHSHDSNIAVPVRRPSGSGSALIAAAASSPSTDGSQVWNLGTVLGRISRPRGSERAQSIVSEGWMSADDNASWVEPAGNSYQGDHTSCLNEGGRLSHTGAQDLHASRKLADVRDVVIITTSQQHPARETHSITVDARSVKGGRLKKQHEGRSGCLCFGGSRKALGAMS</sequence>
<dbReference type="AlphaFoldDB" id="A0A250XBV4"/>
<keyword evidence="3" id="KW-1185">Reference proteome</keyword>
<name>A0A250XBV4_9CHLO</name>
<dbReference type="PANTHER" id="PTHR47532:SF1">
    <property type="entry name" value="RETINAL-BINDING PROTEIN"/>
    <property type="match status" value="1"/>
</dbReference>
<protein>
    <submittedName>
        <fullName evidence="2">Uncharacterized protein</fullName>
    </submittedName>
</protein>
<evidence type="ECO:0000313" key="2">
    <source>
        <dbReference type="EMBL" id="GAX80561.1"/>
    </source>
</evidence>
<evidence type="ECO:0000313" key="3">
    <source>
        <dbReference type="Proteomes" id="UP000232323"/>
    </source>
</evidence>
<dbReference type="EMBL" id="BEGY01000054">
    <property type="protein sequence ID" value="GAX80561.1"/>
    <property type="molecule type" value="Genomic_DNA"/>
</dbReference>
<gene>
    <name evidence="2" type="ORF">CEUSTIGMA_g7998.t1</name>
</gene>
<dbReference type="PANTHER" id="PTHR47532">
    <property type="entry name" value="RETINAL-BINDING PROTEIN"/>
    <property type="match status" value="1"/>
</dbReference>
<dbReference type="Proteomes" id="UP000232323">
    <property type="component" value="Unassembled WGS sequence"/>
</dbReference>
<feature type="compositionally biased region" description="Basic and acidic residues" evidence="1">
    <location>
        <begin position="342"/>
        <end position="352"/>
    </location>
</feature>
<accession>A0A250XBV4</accession>
<dbReference type="OrthoDB" id="1434354at2759"/>
<organism evidence="2 3">
    <name type="scientific">Chlamydomonas eustigma</name>
    <dbReference type="NCBI Taxonomy" id="1157962"/>
    <lineage>
        <taxon>Eukaryota</taxon>
        <taxon>Viridiplantae</taxon>
        <taxon>Chlorophyta</taxon>
        <taxon>core chlorophytes</taxon>
        <taxon>Chlorophyceae</taxon>
        <taxon>CS clade</taxon>
        <taxon>Chlamydomonadales</taxon>
        <taxon>Chlamydomonadaceae</taxon>
        <taxon>Chlamydomonas</taxon>
    </lineage>
</organism>